<feature type="transmembrane region" description="Helical" evidence="1">
    <location>
        <begin position="148"/>
        <end position="169"/>
    </location>
</feature>
<name>A0ABW1IRC0_9BACL</name>
<dbReference type="EMBL" id="JBHSQV010000167">
    <property type="protein sequence ID" value="MFC5987620.1"/>
    <property type="molecule type" value="Genomic_DNA"/>
</dbReference>
<accession>A0ABW1IRC0</accession>
<dbReference type="PANTHER" id="PTHR37305">
    <property type="entry name" value="INTEGRAL MEMBRANE PROTEIN-RELATED"/>
    <property type="match status" value="1"/>
</dbReference>
<feature type="transmembrane region" description="Helical" evidence="1">
    <location>
        <begin position="230"/>
        <end position="250"/>
    </location>
</feature>
<feature type="transmembrane region" description="Helical" evidence="1">
    <location>
        <begin position="204"/>
        <end position="223"/>
    </location>
</feature>
<evidence type="ECO:0000313" key="3">
    <source>
        <dbReference type="Proteomes" id="UP001596250"/>
    </source>
</evidence>
<feature type="transmembrane region" description="Helical" evidence="1">
    <location>
        <begin position="104"/>
        <end position="127"/>
    </location>
</feature>
<feature type="transmembrane region" description="Helical" evidence="1">
    <location>
        <begin position="20"/>
        <end position="39"/>
    </location>
</feature>
<protein>
    <submittedName>
        <fullName evidence="2">ABC transporter permease</fullName>
    </submittedName>
</protein>
<dbReference type="Proteomes" id="UP001596250">
    <property type="component" value="Unassembled WGS sequence"/>
</dbReference>
<keyword evidence="1" id="KW-0472">Membrane</keyword>
<dbReference type="Pfam" id="PF12679">
    <property type="entry name" value="ABC2_membrane_2"/>
    <property type="match status" value="1"/>
</dbReference>
<sequence>MLNLVQNENMKIYRRPRTWIMYAILAALTILVSVIFYNVSNNDTDWRTSLQNDITANERALEEAMPDSVKQEIQEEVEIAKYQLEHGIAPIDDTLWGGVRNMSALISLITIFTVIIAADAVAAEFTWGTIKLLLIRPVNRTKILLSKFFSSFLFALMMLVFLFVISFIVNGFLYGFGGADTNIVTMNTSGTIEEGSVIAYVLKYYAYSLGSLVMIVTLSFLISSVFRSSSLAIGISMFIYFAGTSIAVFLSRYEWSKFFLFSNMDLTQYLYGEPLVEGMTLGFSLLVLLGYFILFNAISWYVFKKRDVAA</sequence>
<keyword evidence="3" id="KW-1185">Reference proteome</keyword>
<dbReference type="PANTHER" id="PTHR37305:SF1">
    <property type="entry name" value="MEMBRANE PROTEIN"/>
    <property type="match status" value="1"/>
</dbReference>
<proteinExistence type="predicted"/>
<evidence type="ECO:0000256" key="1">
    <source>
        <dbReference type="SAM" id="Phobius"/>
    </source>
</evidence>
<keyword evidence="1" id="KW-0812">Transmembrane</keyword>
<dbReference type="RefSeq" id="WP_379895031.1">
    <property type="nucleotide sequence ID" value="NZ_CBCSCT010000035.1"/>
</dbReference>
<comment type="caution">
    <text evidence="2">The sequence shown here is derived from an EMBL/GenBank/DDBJ whole genome shotgun (WGS) entry which is preliminary data.</text>
</comment>
<reference evidence="3" key="1">
    <citation type="journal article" date="2019" name="Int. J. Syst. Evol. Microbiol.">
        <title>The Global Catalogue of Microorganisms (GCM) 10K type strain sequencing project: providing services to taxonomists for standard genome sequencing and annotation.</title>
        <authorList>
            <consortium name="The Broad Institute Genomics Platform"/>
            <consortium name="The Broad Institute Genome Sequencing Center for Infectious Disease"/>
            <person name="Wu L."/>
            <person name="Ma J."/>
        </authorList>
    </citation>
    <scope>NUCLEOTIDE SEQUENCE [LARGE SCALE GENOMIC DNA]</scope>
    <source>
        <strain evidence="3">CCM 8749</strain>
    </source>
</reference>
<feature type="transmembrane region" description="Helical" evidence="1">
    <location>
        <begin position="281"/>
        <end position="303"/>
    </location>
</feature>
<organism evidence="2 3">
    <name type="scientific">Marinicrinis lubricantis</name>
    <dbReference type="NCBI Taxonomy" id="2086470"/>
    <lineage>
        <taxon>Bacteria</taxon>
        <taxon>Bacillati</taxon>
        <taxon>Bacillota</taxon>
        <taxon>Bacilli</taxon>
        <taxon>Bacillales</taxon>
        <taxon>Paenibacillaceae</taxon>
    </lineage>
</organism>
<gene>
    <name evidence="2" type="ORF">ACFPXP_14535</name>
</gene>
<evidence type="ECO:0000313" key="2">
    <source>
        <dbReference type="EMBL" id="MFC5987620.1"/>
    </source>
</evidence>
<keyword evidence="1" id="KW-1133">Transmembrane helix</keyword>